<dbReference type="EMBL" id="JAIWIU010000001">
    <property type="protein sequence ID" value="MCA2014515.1"/>
    <property type="molecule type" value="Genomic_DNA"/>
</dbReference>
<keyword evidence="1" id="KW-0812">Transmembrane</keyword>
<keyword evidence="3" id="KW-1185">Reference proteome</keyword>
<reference evidence="3" key="1">
    <citation type="submission" date="2023-07" db="EMBL/GenBank/DDBJ databases">
        <title>Molecular identification of indigenous halophilic bacteria isolated from red sea cost, biodegradation of synthetic dyes and assessment of degraded metabolite toxicity.</title>
        <authorList>
            <person name="Chaieb K."/>
            <person name="Altayb H.N."/>
        </authorList>
    </citation>
    <scope>NUCLEOTIDE SEQUENCE [LARGE SCALE GENOMIC DNA]</scope>
    <source>
        <strain evidence="3">K20</strain>
    </source>
</reference>
<gene>
    <name evidence="2" type="ORF">LDJ79_00230</name>
</gene>
<feature type="transmembrane region" description="Helical" evidence="1">
    <location>
        <begin position="12"/>
        <end position="36"/>
    </location>
</feature>
<keyword evidence="1" id="KW-0472">Membrane</keyword>
<dbReference type="Pfam" id="PF07963">
    <property type="entry name" value="N_methyl"/>
    <property type="match status" value="1"/>
</dbReference>
<comment type="caution">
    <text evidence="2">The sequence shown here is derived from an EMBL/GenBank/DDBJ whole genome shotgun (WGS) entry which is preliminary data.</text>
</comment>
<evidence type="ECO:0000313" key="2">
    <source>
        <dbReference type="EMBL" id="MCA2014515.1"/>
    </source>
</evidence>
<dbReference type="Proteomes" id="UP001199044">
    <property type="component" value="Unassembled WGS sequence"/>
</dbReference>
<proteinExistence type="predicted"/>
<organism evidence="2 3">
    <name type="scientific">Vibrio tritonius</name>
    <dbReference type="NCBI Taxonomy" id="1435069"/>
    <lineage>
        <taxon>Bacteria</taxon>
        <taxon>Pseudomonadati</taxon>
        <taxon>Pseudomonadota</taxon>
        <taxon>Gammaproteobacteria</taxon>
        <taxon>Vibrionales</taxon>
        <taxon>Vibrionaceae</taxon>
        <taxon>Vibrio</taxon>
    </lineage>
</organism>
<dbReference type="SUPFAM" id="SSF54523">
    <property type="entry name" value="Pili subunits"/>
    <property type="match status" value="1"/>
</dbReference>
<accession>A0ABS7YFS3</accession>
<name>A0ABS7YFS3_9VIBR</name>
<dbReference type="InterPro" id="IPR045584">
    <property type="entry name" value="Pilin-like"/>
</dbReference>
<dbReference type="InterPro" id="IPR012902">
    <property type="entry name" value="N_methyl_site"/>
</dbReference>
<evidence type="ECO:0000313" key="3">
    <source>
        <dbReference type="Proteomes" id="UP001199044"/>
    </source>
</evidence>
<protein>
    <submittedName>
        <fullName evidence="2">Prepilin-type N-terminal cleavage/methylation domain-containing protein</fullName>
    </submittedName>
</protein>
<dbReference type="PIRSF" id="PIRSF024622">
    <property type="entry name" value="Tfp_FimT"/>
    <property type="match status" value="1"/>
</dbReference>
<keyword evidence="1" id="KW-1133">Transmembrane helix</keyword>
<dbReference type="NCBIfam" id="TIGR02532">
    <property type="entry name" value="IV_pilin_GFxxxE"/>
    <property type="match status" value="1"/>
</dbReference>
<dbReference type="InterPro" id="IPR016824">
    <property type="entry name" value="Tfp-pilus_assembly_FimT"/>
</dbReference>
<sequence length="168" mass="18435">MLGDFWEMCRGFSLLELLTSLVIIGILLGIGFGYAITTQRSQQIQSAGQELQSFVETAKSIAHSHRSSMWIDIQSTNEAGEWSLDLIGQDDSRVLVLNGQRFPLVSLQVNYRDDRILLLGERGKISNGSLIMTINTNLSQGLKLITSYGAGRVRVCSIKGAAYGYSAC</sequence>
<evidence type="ECO:0000256" key="1">
    <source>
        <dbReference type="SAM" id="Phobius"/>
    </source>
</evidence>